<dbReference type="Gene3D" id="3.40.50.1820">
    <property type="entry name" value="alpha/beta hydrolase"/>
    <property type="match status" value="1"/>
</dbReference>
<dbReference type="InterPro" id="IPR000073">
    <property type="entry name" value="AB_hydrolase_1"/>
</dbReference>
<dbReference type="InterPro" id="IPR029058">
    <property type="entry name" value="AB_hydrolase_fold"/>
</dbReference>
<dbReference type="AlphaFoldDB" id="A0A1I7D9T4"/>
<dbReference type="OrthoDB" id="9112061at2"/>
<dbReference type="PANTHER" id="PTHR37017:SF10">
    <property type="entry name" value="AB HYDROLASE-1 DOMAIN-CONTAINING PROTEIN"/>
    <property type="match status" value="1"/>
</dbReference>
<dbReference type="RefSeq" id="WP_093635209.1">
    <property type="nucleotide sequence ID" value="NZ_FPBH01000009.1"/>
</dbReference>
<dbReference type="InterPro" id="IPR052897">
    <property type="entry name" value="Sec-Metab_Biosynth_Hydrolase"/>
</dbReference>
<dbReference type="PANTHER" id="PTHR37017">
    <property type="entry name" value="AB HYDROLASE-1 DOMAIN-CONTAINING PROTEIN-RELATED"/>
    <property type="match status" value="1"/>
</dbReference>
<organism evidence="3 4">
    <name type="scientific">Paraburkholderia aspalathi</name>
    <dbReference type="NCBI Taxonomy" id="1324617"/>
    <lineage>
        <taxon>Bacteria</taxon>
        <taxon>Pseudomonadati</taxon>
        <taxon>Pseudomonadota</taxon>
        <taxon>Betaproteobacteria</taxon>
        <taxon>Burkholderiales</taxon>
        <taxon>Burkholderiaceae</taxon>
        <taxon>Paraburkholderia</taxon>
    </lineage>
</organism>
<evidence type="ECO:0000259" key="2">
    <source>
        <dbReference type="Pfam" id="PF12697"/>
    </source>
</evidence>
<accession>A0A1I7D9T4</accession>
<evidence type="ECO:0000313" key="3">
    <source>
        <dbReference type="EMBL" id="SFU08396.1"/>
    </source>
</evidence>
<dbReference type="Pfam" id="PF12697">
    <property type="entry name" value="Abhydrolase_6"/>
    <property type="match status" value="1"/>
</dbReference>
<protein>
    <submittedName>
        <fullName evidence="3">Pimeloyl-ACP methyl ester carboxylesterase</fullName>
    </submittedName>
</protein>
<reference evidence="3 4" key="1">
    <citation type="submission" date="2016-10" db="EMBL/GenBank/DDBJ databases">
        <authorList>
            <person name="de Groot N.N."/>
        </authorList>
    </citation>
    <scope>NUCLEOTIDE SEQUENCE [LARGE SCALE GENOMIC DNA]</scope>
    <source>
        <strain evidence="3 4">LMG 27731</strain>
    </source>
</reference>
<name>A0A1I7D9T4_9BURK</name>
<dbReference type="EMBL" id="FPBH01000009">
    <property type="protein sequence ID" value="SFU08396.1"/>
    <property type="molecule type" value="Genomic_DNA"/>
</dbReference>
<sequence length="263" mass="28135">MSAQPSSQARPDFDTSVAKPKSAGKPTIVLVHGGQHSGACWQPTVDALRARDPSAQVLAVDLPGHGNEPGNLATLTIAQCVESVTAQILATRPDRVMLVGHSMAGITLPGVAARLGSALMQRMVFIACCIPPDGKTVLDTLHAPMNVIASRAARRTAVSAPLPAFIARWVFANGMTREQKQRVVAGLCAESTRVTTEPVDRSTLPRVPMSWVLTQRDRALRPKVQREFIGNLGGVDEVIELDTCHNAMISEPVKLAEILLSRC</sequence>
<gene>
    <name evidence="3" type="ORF">SAMN05192563_100966</name>
</gene>
<evidence type="ECO:0000313" key="4">
    <source>
        <dbReference type="Proteomes" id="UP000198844"/>
    </source>
</evidence>
<dbReference type="SUPFAM" id="SSF53474">
    <property type="entry name" value="alpha/beta-Hydrolases"/>
    <property type="match status" value="1"/>
</dbReference>
<feature type="domain" description="AB hydrolase-1" evidence="2">
    <location>
        <begin position="28"/>
        <end position="257"/>
    </location>
</feature>
<evidence type="ECO:0000256" key="1">
    <source>
        <dbReference type="SAM" id="MobiDB-lite"/>
    </source>
</evidence>
<dbReference type="Proteomes" id="UP000198844">
    <property type="component" value="Unassembled WGS sequence"/>
</dbReference>
<proteinExistence type="predicted"/>
<feature type="region of interest" description="Disordered" evidence="1">
    <location>
        <begin position="1"/>
        <end position="21"/>
    </location>
</feature>